<dbReference type="GO" id="GO:0005737">
    <property type="term" value="C:cytoplasm"/>
    <property type="evidence" value="ECO:0007669"/>
    <property type="project" value="UniProtKB-SubCell"/>
</dbReference>
<feature type="region of interest" description="Disordered" evidence="6">
    <location>
        <begin position="20"/>
        <end position="44"/>
    </location>
</feature>
<evidence type="ECO:0000256" key="1">
    <source>
        <dbReference type="ARBA" id="ARBA00022618"/>
    </source>
</evidence>
<gene>
    <name evidence="5" type="primary">sepF</name>
    <name evidence="7" type="ORF">FC96_GL000474</name>
</gene>
<keyword evidence="5" id="KW-0963">Cytoplasm</keyword>
<accession>A0A0R1HSY9</accession>
<keyword evidence="1 5" id="KW-0132">Cell division</keyword>
<comment type="function">
    <text evidence="4 5">Cell division protein that is part of the divisome complex and is recruited early to the Z-ring. Probably stimulates Z-ring formation, perhaps through the cross-linking of FtsZ protofilaments. Its function overlaps with FtsA.</text>
</comment>
<evidence type="ECO:0000256" key="3">
    <source>
        <dbReference type="ARBA" id="ARBA00023306"/>
    </source>
</evidence>
<dbReference type="PANTHER" id="PTHR35798:SF1">
    <property type="entry name" value="CELL DIVISION PROTEIN SEPF"/>
    <property type="match status" value="1"/>
</dbReference>
<evidence type="ECO:0000256" key="4">
    <source>
        <dbReference type="ARBA" id="ARBA00044936"/>
    </source>
</evidence>
<keyword evidence="8" id="KW-1185">Reference proteome</keyword>
<name>A0A0R1HSY9_9LACO</name>
<organism evidence="7 8">
    <name type="scientific">Secundilactobacillus kimchicus JCM 15530</name>
    <dbReference type="NCBI Taxonomy" id="1302272"/>
    <lineage>
        <taxon>Bacteria</taxon>
        <taxon>Bacillati</taxon>
        <taxon>Bacillota</taxon>
        <taxon>Bacilli</taxon>
        <taxon>Lactobacillales</taxon>
        <taxon>Lactobacillaceae</taxon>
        <taxon>Secundilactobacillus</taxon>
    </lineage>
</organism>
<dbReference type="PANTHER" id="PTHR35798">
    <property type="entry name" value="CELL DIVISION PROTEIN SEPF"/>
    <property type="match status" value="1"/>
</dbReference>
<dbReference type="Proteomes" id="UP000050911">
    <property type="component" value="Unassembled WGS sequence"/>
</dbReference>
<reference evidence="7 8" key="1">
    <citation type="journal article" date="2015" name="Genome Announc.">
        <title>Expanding the biotechnology potential of lactobacilli through comparative genomics of 213 strains and associated genera.</title>
        <authorList>
            <person name="Sun Z."/>
            <person name="Harris H.M."/>
            <person name="McCann A."/>
            <person name="Guo C."/>
            <person name="Argimon S."/>
            <person name="Zhang W."/>
            <person name="Yang X."/>
            <person name="Jeffery I.B."/>
            <person name="Cooney J.C."/>
            <person name="Kagawa T.F."/>
            <person name="Liu W."/>
            <person name="Song Y."/>
            <person name="Salvetti E."/>
            <person name="Wrobel A."/>
            <person name="Rasinkangas P."/>
            <person name="Parkhill J."/>
            <person name="Rea M.C."/>
            <person name="O'Sullivan O."/>
            <person name="Ritari J."/>
            <person name="Douillard F.P."/>
            <person name="Paul Ross R."/>
            <person name="Yang R."/>
            <person name="Briner A.E."/>
            <person name="Felis G.E."/>
            <person name="de Vos W.M."/>
            <person name="Barrangou R."/>
            <person name="Klaenhammer T.R."/>
            <person name="Caufield P.W."/>
            <person name="Cui Y."/>
            <person name="Zhang H."/>
            <person name="O'Toole P.W."/>
        </authorList>
    </citation>
    <scope>NUCLEOTIDE SEQUENCE [LARGE SCALE GENOMIC DNA]</scope>
    <source>
        <strain evidence="7 8">JCM 15530</strain>
    </source>
</reference>
<keyword evidence="3 5" id="KW-0131">Cell cycle</keyword>
<dbReference type="AlphaFoldDB" id="A0A0R1HSY9"/>
<evidence type="ECO:0000256" key="6">
    <source>
        <dbReference type="SAM" id="MobiDB-lite"/>
    </source>
</evidence>
<comment type="subunit">
    <text evidence="5">Homodimer. Interacts with FtsZ.</text>
</comment>
<evidence type="ECO:0000256" key="2">
    <source>
        <dbReference type="ARBA" id="ARBA00023210"/>
    </source>
</evidence>
<dbReference type="EMBL" id="AZCX01000001">
    <property type="protein sequence ID" value="KRK49542.1"/>
    <property type="molecule type" value="Genomic_DNA"/>
</dbReference>
<dbReference type="Pfam" id="PF04472">
    <property type="entry name" value="SepF"/>
    <property type="match status" value="1"/>
</dbReference>
<comment type="similarity">
    <text evidence="5">Belongs to the SepF family.</text>
</comment>
<dbReference type="RefSeq" id="WP_054659716.1">
    <property type="nucleotide sequence ID" value="NZ_AZCX01000001.1"/>
</dbReference>
<protein>
    <recommendedName>
        <fullName evidence="5">Cell division protein SepF</fullName>
    </recommendedName>
</protein>
<dbReference type="GO" id="GO:0000917">
    <property type="term" value="P:division septum assembly"/>
    <property type="evidence" value="ECO:0007669"/>
    <property type="project" value="UniProtKB-KW"/>
</dbReference>
<dbReference type="InterPro" id="IPR007561">
    <property type="entry name" value="Cell_div_SepF/SepF-rel"/>
</dbReference>
<comment type="caution">
    <text evidence="7">The sequence shown here is derived from an EMBL/GenBank/DDBJ whole genome shotgun (WGS) entry which is preliminary data.</text>
</comment>
<dbReference type="HAMAP" id="MF_01197">
    <property type="entry name" value="SepF"/>
    <property type="match status" value="1"/>
</dbReference>
<dbReference type="InterPro" id="IPR023052">
    <property type="entry name" value="Cell_div_SepF"/>
</dbReference>
<evidence type="ECO:0000256" key="5">
    <source>
        <dbReference type="HAMAP-Rule" id="MF_01197"/>
    </source>
</evidence>
<dbReference type="PATRIC" id="fig|1302272.5.peg.472"/>
<keyword evidence="2 5" id="KW-0717">Septation</keyword>
<dbReference type="InterPro" id="IPR038594">
    <property type="entry name" value="SepF-like_sf"/>
</dbReference>
<evidence type="ECO:0000313" key="8">
    <source>
        <dbReference type="Proteomes" id="UP000050911"/>
    </source>
</evidence>
<comment type="subcellular location">
    <subcellularLocation>
        <location evidence="5">Cytoplasm</location>
    </subcellularLocation>
    <text evidence="5">Localizes to the division site, in a FtsZ-dependent manner.</text>
</comment>
<dbReference type="Gene3D" id="3.30.110.150">
    <property type="entry name" value="SepF-like protein"/>
    <property type="match status" value="1"/>
</dbReference>
<proteinExistence type="inferred from homology"/>
<dbReference type="OrthoDB" id="9815206at2"/>
<evidence type="ECO:0000313" key="7">
    <source>
        <dbReference type="EMBL" id="KRK49542.1"/>
    </source>
</evidence>
<dbReference type="STRING" id="1302272.FC96_GL000474"/>
<sequence>MARFSLSRFFGVDDDDYDAFEQTDGSDQATSSTTSPSGAPIRPNNKVVSINAAKPTLNQIVLFEPRLYSDVQEIASQLMKNQAAVVNFSRIEHDQAVRIVDFLTGALYAIDGDIERIGNQIFLCTPSNYEVSGDISANFSDNFNKE</sequence>
<dbReference type="GO" id="GO:0043093">
    <property type="term" value="P:FtsZ-dependent cytokinesis"/>
    <property type="evidence" value="ECO:0007669"/>
    <property type="project" value="UniProtKB-UniRule"/>
</dbReference>